<dbReference type="HAMAP" id="MF_02113_A">
    <property type="entry name" value="Proteasome_B_A"/>
    <property type="match status" value="1"/>
</dbReference>
<dbReference type="PANTHER" id="PTHR32194">
    <property type="entry name" value="METALLOPROTEASE TLDD"/>
    <property type="match status" value="1"/>
</dbReference>
<dbReference type="GO" id="GO:0010498">
    <property type="term" value="P:proteasomal protein catabolic process"/>
    <property type="evidence" value="ECO:0007669"/>
    <property type="project" value="UniProtKB-UniRule"/>
</dbReference>
<evidence type="ECO:0000256" key="4">
    <source>
        <dbReference type="ARBA" id="ARBA00022698"/>
    </source>
</evidence>
<dbReference type="InterPro" id="IPR001353">
    <property type="entry name" value="Proteasome_sua/b"/>
</dbReference>
<evidence type="ECO:0000256" key="8">
    <source>
        <dbReference type="ARBA" id="ARBA00023145"/>
    </source>
</evidence>
<dbReference type="InterPro" id="IPR000243">
    <property type="entry name" value="Pept_T1A_subB"/>
</dbReference>
<comment type="similarity">
    <text evidence="9">Belongs to the peptidase T1B family.</text>
</comment>
<dbReference type="Gene3D" id="3.60.20.10">
    <property type="entry name" value="Glutamine Phosphoribosylpyrophosphate, subunit 1, domain 1"/>
    <property type="match status" value="1"/>
</dbReference>
<name>A0A832T338_PYRHR</name>
<dbReference type="PROSITE" id="PS00854">
    <property type="entry name" value="PROTEASOME_BETA_1"/>
    <property type="match status" value="1"/>
</dbReference>
<dbReference type="InterPro" id="IPR019983">
    <property type="entry name" value="Pept_T1A_Psome_bsu_arc"/>
</dbReference>
<proteinExistence type="inferred from homology"/>
<comment type="subcellular location">
    <subcellularLocation>
        <location evidence="9">Cytoplasm</location>
    </subcellularLocation>
</comment>
<sequence>MLQLTEKFKGTTTVGIVCKDGVVLAADRRASLGNIIYARNVTKIHKIDEHLAIAGAGDVGDILNLVRLLRAEAKLYYSQSGKRMSVKALATLLANIMNGAKYFPYLAWFLVGGYDEKLKLYSVDMVGGITEDKYATAGSGMEFAYSILDSEYKDNLTLEEGIKLAVKAINTAIKRDVFSGDGILVVTITKEGYKELSDSELEATLKQ</sequence>
<dbReference type="EC" id="3.4.25.1" evidence="9"/>
<dbReference type="EMBL" id="DUJN01000002">
    <property type="protein sequence ID" value="HII60401.1"/>
    <property type="molecule type" value="Genomic_DNA"/>
</dbReference>
<dbReference type="FunFam" id="3.60.20.10:FF:000049">
    <property type="entry name" value="Proteasome subunit beta"/>
    <property type="match status" value="1"/>
</dbReference>
<evidence type="ECO:0000256" key="9">
    <source>
        <dbReference type="HAMAP-Rule" id="MF_02113"/>
    </source>
</evidence>
<dbReference type="Proteomes" id="UP000617544">
    <property type="component" value="Unassembled WGS sequence"/>
</dbReference>
<evidence type="ECO:0000256" key="3">
    <source>
        <dbReference type="ARBA" id="ARBA00022670"/>
    </source>
</evidence>
<dbReference type="PRINTS" id="PR00141">
    <property type="entry name" value="PROTEASOME"/>
</dbReference>
<keyword evidence="2 9" id="KW-0963">Cytoplasm</keyword>
<evidence type="ECO:0000313" key="12">
    <source>
        <dbReference type="Proteomes" id="UP000617544"/>
    </source>
</evidence>
<evidence type="ECO:0000256" key="6">
    <source>
        <dbReference type="ARBA" id="ARBA00022813"/>
    </source>
</evidence>
<dbReference type="AlphaFoldDB" id="A0A832T338"/>
<dbReference type="Pfam" id="PF00227">
    <property type="entry name" value="Proteasome"/>
    <property type="match status" value="1"/>
</dbReference>
<dbReference type="PANTHER" id="PTHR32194:SF0">
    <property type="entry name" value="ATP-DEPENDENT PROTEASE SUBUNIT HSLV"/>
    <property type="match status" value="1"/>
</dbReference>
<dbReference type="SUPFAM" id="SSF56235">
    <property type="entry name" value="N-terminal nucleophile aminohydrolases (Ntn hydrolases)"/>
    <property type="match status" value="1"/>
</dbReference>
<evidence type="ECO:0000256" key="5">
    <source>
        <dbReference type="ARBA" id="ARBA00022801"/>
    </source>
</evidence>
<feature type="chain" id="PRO_5033172548" description="Proteasome subunit beta" evidence="9">
    <location>
        <begin position="11"/>
        <end position="207"/>
    </location>
</feature>
<dbReference type="GO" id="GO:0019774">
    <property type="term" value="C:proteasome core complex, beta-subunit complex"/>
    <property type="evidence" value="ECO:0007669"/>
    <property type="project" value="UniProtKB-UniRule"/>
</dbReference>
<comment type="subunit">
    <text evidence="9">The 20S proteasome core is composed of 14 alpha and 14 beta subunits that assemble into four stacked heptameric rings, resulting in a barrel-shaped structure. The two inner rings, each composed of seven catalytic beta subunits, are sandwiched by two outer rings, each composed of seven alpha subunits. The catalytic chamber with the active sites is on the inside of the barrel. Has a gated structure, the ends of the cylinder being occluded by the N-termini of the alpha-subunits. Is capped at one or both ends by the proteasome regulatory ATPase, PAN.</text>
</comment>
<dbReference type="CDD" id="cd03764">
    <property type="entry name" value="proteasome_beta_archeal"/>
    <property type="match status" value="1"/>
</dbReference>
<dbReference type="GO" id="GO:0005737">
    <property type="term" value="C:cytoplasm"/>
    <property type="evidence" value="ECO:0007669"/>
    <property type="project" value="UniProtKB-SubCell"/>
</dbReference>
<evidence type="ECO:0000256" key="2">
    <source>
        <dbReference type="ARBA" id="ARBA00022490"/>
    </source>
</evidence>
<evidence type="ECO:0000256" key="7">
    <source>
        <dbReference type="ARBA" id="ARBA00022942"/>
    </source>
</evidence>
<comment type="caution">
    <text evidence="11">The sequence shown here is derived from an EMBL/GenBank/DDBJ whole genome shotgun (WGS) entry which is preliminary data.</text>
</comment>
<evidence type="ECO:0000313" key="11">
    <source>
        <dbReference type="EMBL" id="HII60401.1"/>
    </source>
</evidence>
<dbReference type="RefSeq" id="WP_281070654.1">
    <property type="nucleotide sequence ID" value="NZ_DUJN01000002.1"/>
</dbReference>
<keyword evidence="7 9" id="KW-0647">Proteasome</keyword>
<dbReference type="InterPro" id="IPR023333">
    <property type="entry name" value="Proteasome_suB-type"/>
</dbReference>
<feature type="active site" description="Nucleophile" evidence="9 10">
    <location>
        <position position="11"/>
    </location>
</feature>
<keyword evidence="3 9" id="KW-0645">Protease</keyword>
<dbReference type="InterPro" id="IPR016050">
    <property type="entry name" value="Proteasome_bsu_CS"/>
</dbReference>
<keyword evidence="5 9" id="KW-0378">Hydrolase</keyword>
<dbReference type="NCBIfam" id="TIGR03634">
    <property type="entry name" value="arc_protsome_B"/>
    <property type="match status" value="1"/>
</dbReference>
<comment type="function">
    <text evidence="9">Component of the proteasome core, a large protease complex with broad specificity involved in protein degradation.</text>
</comment>
<keyword evidence="8 9" id="KW-0865">Zymogen</keyword>
<accession>A0A832T338</accession>
<dbReference type="PROSITE" id="PS51476">
    <property type="entry name" value="PROTEASOME_BETA_2"/>
    <property type="match status" value="1"/>
</dbReference>
<keyword evidence="4 9" id="KW-0888">Threonine protease</keyword>
<evidence type="ECO:0000256" key="1">
    <source>
        <dbReference type="ARBA" id="ARBA00001198"/>
    </source>
</evidence>
<organism evidence="11 12">
    <name type="scientific">Pyrococcus horikoshii</name>
    <dbReference type="NCBI Taxonomy" id="53953"/>
    <lineage>
        <taxon>Archaea</taxon>
        <taxon>Methanobacteriati</taxon>
        <taxon>Methanobacteriota</taxon>
        <taxon>Thermococci</taxon>
        <taxon>Thermococcales</taxon>
        <taxon>Thermococcaceae</taxon>
        <taxon>Pyrococcus</taxon>
    </lineage>
</organism>
<comment type="catalytic activity">
    <reaction evidence="1 9">
        <text>Cleavage of peptide bonds with very broad specificity.</text>
        <dbReference type="EC" id="3.4.25.1"/>
    </reaction>
</comment>
<comment type="activity regulation">
    <text evidence="9">The formation of the proteasomal ATPase PAN-20S proteasome complex, via the docking of the C-termini of PAN into the intersubunit pockets in the alpha-rings, triggers opening of the gate for substrate entry. Interconversion between the open-gate and close-gate conformations leads to a dynamic regulation of the 20S proteasome proteolysis activity.</text>
</comment>
<protein>
    <recommendedName>
        <fullName evidence="9">Proteasome subunit beta</fullName>
        <ecNumber evidence="9">3.4.25.1</ecNumber>
    </recommendedName>
    <alternativeName>
        <fullName evidence="9">20S proteasome beta subunit</fullName>
    </alternativeName>
    <alternativeName>
        <fullName evidence="9">Proteasome core protein PsmB</fullName>
    </alternativeName>
</protein>
<feature type="propeptide" id="PRO_5033172547" description="Removed in mature form; by autocatalysis" evidence="9">
    <location>
        <begin position="1"/>
        <end position="10"/>
    </location>
</feature>
<reference evidence="11" key="1">
    <citation type="journal article" date="2020" name="bioRxiv">
        <title>A rank-normalized archaeal taxonomy based on genome phylogeny resolves widespread incomplete and uneven classifications.</title>
        <authorList>
            <person name="Rinke C."/>
            <person name="Chuvochina M."/>
            <person name="Mussig A.J."/>
            <person name="Chaumeil P.-A."/>
            <person name="Waite D.W."/>
            <person name="Whitman W.B."/>
            <person name="Parks D.H."/>
            <person name="Hugenholtz P."/>
        </authorList>
    </citation>
    <scope>NUCLEOTIDE SEQUENCE</scope>
    <source>
        <strain evidence="11">UBA8834</strain>
    </source>
</reference>
<dbReference type="InterPro" id="IPR029055">
    <property type="entry name" value="Ntn_hydrolases_N"/>
</dbReference>
<gene>
    <name evidence="9 11" type="primary">psmB</name>
    <name evidence="11" type="ORF">HA331_01315</name>
</gene>
<dbReference type="GO" id="GO:0004298">
    <property type="term" value="F:threonine-type endopeptidase activity"/>
    <property type="evidence" value="ECO:0007669"/>
    <property type="project" value="UniProtKB-UniRule"/>
</dbReference>
<evidence type="ECO:0000256" key="10">
    <source>
        <dbReference type="PIRSR" id="PIRSR600243-1"/>
    </source>
</evidence>
<keyword evidence="6 9" id="KW-0068">Autocatalytic cleavage</keyword>